<evidence type="ECO:0000256" key="2">
    <source>
        <dbReference type="SAM" id="Phobius"/>
    </source>
</evidence>
<name>A0ABW3JQU6_9FLAO</name>
<keyword evidence="4" id="KW-1185">Reference proteome</keyword>
<gene>
    <name evidence="3" type="ORF">ACFQ1U_06545</name>
</gene>
<feature type="coiled-coil region" evidence="1">
    <location>
        <begin position="100"/>
        <end position="134"/>
    </location>
</feature>
<keyword evidence="2" id="KW-0472">Membrane</keyword>
<sequence>MQDNFDTFFANSDFDIHEPHSGHEARFLRKLKQPKKKFSISYKWMSVAAAVILFLGFYLGSSHQKRQYDLADVSPKMAEAQDFFVTTISNELKQVEKFRNLDTEIIIEDALEEIEELEDQYKLLQKDLNNTSNKSPIIQNMIHNFQQRLSVLETLLSQLELVKQNKPQNEII</sequence>
<organism evidence="3 4">
    <name type="scientific">Tenacibaculum geojense</name>
    <dbReference type="NCBI Taxonomy" id="915352"/>
    <lineage>
        <taxon>Bacteria</taxon>
        <taxon>Pseudomonadati</taxon>
        <taxon>Bacteroidota</taxon>
        <taxon>Flavobacteriia</taxon>
        <taxon>Flavobacteriales</taxon>
        <taxon>Flavobacteriaceae</taxon>
        <taxon>Tenacibaculum</taxon>
    </lineage>
</organism>
<comment type="caution">
    <text evidence="3">The sequence shown here is derived from an EMBL/GenBank/DDBJ whole genome shotgun (WGS) entry which is preliminary data.</text>
</comment>
<feature type="transmembrane region" description="Helical" evidence="2">
    <location>
        <begin position="40"/>
        <end position="60"/>
    </location>
</feature>
<keyword evidence="1" id="KW-0175">Coiled coil</keyword>
<evidence type="ECO:0000313" key="3">
    <source>
        <dbReference type="EMBL" id="MFD0992858.1"/>
    </source>
</evidence>
<dbReference type="EMBL" id="JBHTJR010000037">
    <property type="protein sequence ID" value="MFD0992858.1"/>
    <property type="molecule type" value="Genomic_DNA"/>
</dbReference>
<accession>A0ABW3JQU6</accession>
<dbReference type="RefSeq" id="WP_386106563.1">
    <property type="nucleotide sequence ID" value="NZ_JBHTJR010000037.1"/>
</dbReference>
<protein>
    <submittedName>
        <fullName evidence="3">Uncharacterized protein</fullName>
    </submittedName>
</protein>
<keyword evidence="2" id="KW-0812">Transmembrane</keyword>
<evidence type="ECO:0000256" key="1">
    <source>
        <dbReference type="SAM" id="Coils"/>
    </source>
</evidence>
<proteinExistence type="predicted"/>
<dbReference type="Proteomes" id="UP001597062">
    <property type="component" value="Unassembled WGS sequence"/>
</dbReference>
<reference evidence="4" key="1">
    <citation type="journal article" date="2019" name="Int. J. Syst. Evol. Microbiol.">
        <title>The Global Catalogue of Microorganisms (GCM) 10K type strain sequencing project: providing services to taxonomists for standard genome sequencing and annotation.</title>
        <authorList>
            <consortium name="The Broad Institute Genomics Platform"/>
            <consortium name="The Broad Institute Genome Sequencing Center for Infectious Disease"/>
            <person name="Wu L."/>
            <person name="Ma J."/>
        </authorList>
    </citation>
    <scope>NUCLEOTIDE SEQUENCE [LARGE SCALE GENOMIC DNA]</scope>
    <source>
        <strain evidence="4">CCUG 60527</strain>
    </source>
</reference>
<keyword evidence="2" id="KW-1133">Transmembrane helix</keyword>
<evidence type="ECO:0000313" key="4">
    <source>
        <dbReference type="Proteomes" id="UP001597062"/>
    </source>
</evidence>